<keyword evidence="1" id="KW-0472">Membrane</keyword>
<evidence type="ECO:0000256" key="1">
    <source>
        <dbReference type="SAM" id="Phobius"/>
    </source>
</evidence>
<proteinExistence type="predicted"/>
<protein>
    <submittedName>
        <fullName evidence="2">Uncharacterized protein</fullName>
    </submittedName>
</protein>
<gene>
    <name evidence="2" type="ORF">PGLA2088_LOCUS41880</name>
</gene>
<keyword evidence="1" id="KW-1133">Transmembrane helix</keyword>
<sequence length="139" mass="16383">MFLASSGLRRNKEIKMEITTNKQLFTTVVFILIVLYQNDCLAGTLILLRRLRPPRRRHRPPLCHHRPPLRRHRPRLRRHRPRLEDGAWRQTVSHGPRPLLVFCALARHLSTKQLLTSVCCCSLSLLREHETRHAARLLL</sequence>
<keyword evidence="1" id="KW-0812">Transmembrane</keyword>
<dbReference type="EMBL" id="CAJNNW010034038">
    <property type="protein sequence ID" value="CAE8721346.1"/>
    <property type="molecule type" value="Genomic_DNA"/>
</dbReference>
<name>A0A813LEB4_POLGL</name>
<feature type="transmembrane region" description="Helical" evidence="1">
    <location>
        <begin position="24"/>
        <end position="48"/>
    </location>
</feature>
<evidence type="ECO:0000313" key="3">
    <source>
        <dbReference type="Proteomes" id="UP000626109"/>
    </source>
</evidence>
<comment type="caution">
    <text evidence="2">The sequence shown here is derived from an EMBL/GenBank/DDBJ whole genome shotgun (WGS) entry which is preliminary data.</text>
</comment>
<dbReference type="AlphaFoldDB" id="A0A813LEB4"/>
<accession>A0A813LEB4</accession>
<dbReference type="Proteomes" id="UP000626109">
    <property type="component" value="Unassembled WGS sequence"/>
</dbReference>
<organism evidence="2 3">
    <name type="scientific">Polarella glacialis</name>
    <name type="common">Dinoflagellate</name>
    <dbReference type="NCBI Taxonomy" id="89957"/>
    <lineage>
        <taxon>Eukaryota</taxon>
        <taxon>Sar</taxon>
        <taxon>Alveolata</taxon>
        <taxon>Dinophyceae</taxon>
        <taxon>Suessiales</taxon>
        <taxon>Suessiaceae</taxon>
        <taxon>Polarella</taxon>
    </lineage>
</organism>
<evidence type="ECO:0000313" key="2">
    <source>
        <dbReference type="EMBL" id="CAE8721346.1"/>
    </source>
</evidence>
<reference evidence="2" key="1">
    <citation type="submission" date="2021-02" db="EMBL/GenBank/DDBJ databases">
        <authorList>
            <person name="Dougan E. K."/>
            <person name="Rhodes N."/>
            <person name="Thang M."/>
            <person name="Chan C."/>
        </authorList>
    </citation>
    <scope>NUCLEOTIDE SEQUENCE</scope>
</reference>